<sequence>MAQIIIIGGHGKVALHLARILHERGDRVSSVFRNPDHSGDVAATGAEPVTADIEQLGTDELADLVAGHDAIVFAAGAGGGNPARTYAVDRDAAIRVIDAAERAGVRRFVMVSYFGAGPNHGVPKDDSFFAYAEAKAAADEHLRASGLDWTVLGPGRLTLEPATGRIAIGAAKGSVSREDVALVAAAVVADDSTIGRTIEFNNGDVPVAEALAG</sequence>
<accession>A0A1A3CLL8</accession>
<gene>
    <name evidence="2" type="ORF">A9X01_16375</name>
</gene>
<reference evidence="2 3" key="1">
    <citation type="submission" date="2016-06" db="EMBL/GenBank/DDBJ databases">
        <authorList>
            <person name="Kjaerup R.B."/>
            <person name="Dalgaard T.S."/>
            <person name="Juul-Madsen H.R."/>
        </authorList>
    </citation>
    <scope>NUCLEOTIDE SEQUENCE [LARGE SCALE GENOMIC DNA]</scope>
    <source>
        <strain evidence="2 3">1081914.2</strain>
    </source>
</reference>
<dbReference type="InterPro" id="IPR016040">
    <property type="entry name" value="NAD(P)-bd_dom"/>
</dbReference>
<dbReference type="Gene3D" id="3.40.50.720">
    <property type="entry name" value="NAD(P)-binding Rossmann-like Domain"/>
    <property type="match status" value="1"/>
</dbReference>
<name>A0A1A3CLL8_MYCAS</name>
<proteinExistence type="predicted"/>
<evidence type="ECO:0000313" key="2">
    <source>
        <dbReference type="EMBL" id="OBI86756.1"/>
    </source>
</evidence>
<dbReference type="AlphaFoldDB" id="A0A1A3CLL8"/>
<dbReference type="eggNOG" id="COG0702">
    <property type="taxonomic scope" value="Bacteria"/>
</dbReference>
<dbReference type="STRING" id="1790.A5645_03485"/>
<dbReference type="PANTHER" id="PTHR15020:SF50">
    <property type="entry name" value="UPF0659 PROTEIN YMR090W"/>
    <property type="match status" value="1"/>
</dbReference>
<dbReference type="RefSeq" id="WP_065120308.1">
    <property type="nucleotide sequence ID" value="NZ_LZKQ01000096.1"/>
</dbReference>
<feature type="domain" description="NAD(P)-binding" evidence="1">
    <location>
        <begin position="8"/>
        <end position="190"/>
    </location>
</feature>
<dbReference type="Proteomes" id="UP000093795">
    <property type="component" value="Unassembled WGS sequence"/>
</dbReference>
<protein>
    <submittedName>
        <fullName evidence="2">NAD-dependent dehydratase</fullName>
    </submittedName>
</protein>
<evidence type="ECO:0000313" key="3">
    <source>
        <dbReference type="Proteomes" id="UP000093795"/>
    </source>
</evidence>
<dbReference type="EMBL" id="LZKQ01000096">
    <property type="protein sequence ID" value="OBI86756.1"/>
    <property type="molecule type" value="Genomic_DNA"/>
</dbReference>
<dbReference type="OrthoDB" id="4248066at2"/>
<dbReference type="SUPFAM" id="SSF51735">
    <property type="entry name" value="NAD(P)-binding Rossmann-fold domains"/>
    <property type="match status" value="1"/>
</dbReference>
<dbReference type="PANTHER" id="PTHR15020">
    <property type="entry name" value="FLAVIN REDUCTASE-RELATED"/>
    <property type="match status" value="1"/>
</dbReference>
<comment type="caution">
    <text evidence="2">The sequence shown here is derived from an EMBL/GenBank/DDBJ whole genome shotgun (WGS) entry which is preliminary data.</text>
</comment>
<dbReference type="Pfam" id="PF13460">
    <property type="entry name" value="NAD_binding_10"/>
    <property type="match status" value="1"/>
</dbReference>
<dbReference type="InterPro" id="IPR036291">
    <property type="entry name" value="NAD(P)-bd_dom_sf"/>
</dbReference>
<evidence type="ECO:0000259" key="1">
    <source>
        <dbReference type="Pfam" id="PF13460"/>
    </source>
</evidence>
<organism evidence="2 3">
    <name type="scientific">Mycobacterium asiaticum</name>
    <dbReference type="NCBI Taxonomy" id="1790"/>
    <lineage>
        <taxon>Bacteria</taxon>
        <taxon>Bacillati</taxon>
        <taxon>Actinomycetota</taxon>
        <taxon>Actinomycetes</taxon>
        <taxon>Mycobacteriales</taxon>
        <taxon>Mycobacteriaceae</taxon>
        <taxon>Mycobacterium</taxon>
    </lineage>
</organism>